<reference evidence="1 2" key="1">
    <citation type="submission" date="2019-02" db="EMBL/GenBank/DDBJ databases">
        <title>Deep-cultivation of Planctomycetes and their phenomic and genomic characterization uncovers novel biology.</title>
        <authorList>
            <person name="Wiegand S."/>
            <person name="Jogler M."/>
            <person name="Boedeker C."/>
            <person name="Pinto D."/>
            <person name="Vollmers J."/>
            <person name="Rivas-Marin E."/>
            <person name="Kohn T."/>
            <person name="Peeters S.H."/>
            <person name="Heuer A."/>
            <person name="Rast P."/>
            <person name="Oberbeckmann S."/>
            <person name="Bunk B."/>
            <person name="Jeske O."/>
            <person name="Meyerdierks A."/>
            <person name="Storesund J.E."/>
            <person name="Kallscheuer N."/>
            <person name="Luecker S."/>
            <person name="Lage O.M."/>
            <person name="Pohl T."/>
            <person name="Merkel B.J."/>
            <person name="Hornburger P."/>
            <person name="Mueller R.-W."/>
            <person name="Bruemmer F."/>
            <person name="Labrenz M."/>
            <person name="Spormann A.M."/>
            <person name="Op den Camp H."/>
            <person name="Overmann J."/>
            <person name="Amann R."/>
            <person name="Jetten M.S.M."/>
            <person name="Mascher T."/>
            <person name="Medema M.H."/>
            <person name="Devos D.P."/>
            <person name="Kaster A.-K."/>
            <person name="Ovreas L."/>
            <person name="Rohde M."/>
            <person name="Galperin M.Y."/>
            <person name="Jogler C."/>
        </authorList>
    </citation>
    <scope>NUCLEOTIDE SEQUENCE [LARGE SCALE GENOMIC DNA]</scope>
    <source>
        <strain evidence="1 2">ETA_A8</strain>
    </source>
</reference>
<dbReference type="Proteomes" id="UP000315017">
    <property type="component" value="Chromosome"/>
</dbReference>
<dbReference type="AlphaFoldDB" id="A0A517Y5A0"/>
<dbReference type="EMBL" id="CP036274">
    <property type="protein sequence ID" value="QDU25419.1"/>
    <property type="molecule type" value="Genomic_DNA"/>
</dbReference>
<evidence type="ECO:0000313" key="1">
    <source>
        <dbReference type="EMBL" id="QDU25419.1"/>
    </source>
</evidence>
<dbReference type="KEGG" id="aagg:ETAA8_04870"/>
<protein>
    <submittedName>
        <fullName evidence="1">Uncharacterized protein</fullName>
    </submittedName>
</protein>
<keyword evidence="2" id="KW-1185">Reference proteome</keyword>
<accession>A0A517Y5A0</accession>
<evidence type="ECO:0000313" key="2">
    <source>
        <dbReference type="Proteomes" id="UP000315017"/>
    </source>
</evidence>
<gene>
    <name evidence="1" type="ORF">ETAA8_04870</name>
</gene>
<dbReference type="RefSeq" id="WP_202921516.1">
    <property type="nucleotide sequence ID" value="NZ_CP036274.1"/>
</dbReference>
<organism evidence="1 2">
    <name type="scientific">Anatilimnocola aggregata</name>
    <dbReference type="NCBI Taxonomy" id="2528021"/>
    <lineage>
        <taxon>Bacteria</taxon>
        <taxon>Pseudomonadati</taxon>
        <taxon>Planctomycetota</taxon>
        <taxon>Planctomycetia</taxon>
        <taxon>Pirellulales</taxon>
        <taxon>Pirellulaceae</taxon>
        <taxon>Anatilimnocola</taxon>
    </lineage>
</organism>
<proteinExistence type="predicted"/>
<sequence>MVDRSIQSQLVACLDDLAVAQQRQVLEFALNLRAKPIVGVPGSALLVFAGKIDEADLNSMSSAIEDGCERIDTDGW</sequence>
<name>A0A517Y5A0_9BACT</name>